<dbReference type="OrthoDB" id="5864054at2759"/>
<feature type="transmembrane region" description="Helical" evidence="5">
    <location>
        <begin position="45"/>
        <end position="69"/>
    </location>
</feature>
<comment type="subcellular location">
    <subcellularLocation>
        <location evidence="1">Membrane</location>
    </subcellularLocation>
</comment>
<protein>
    <recommendedName>
        <fullName evidence="6">G-protein coupled receptors family 1 profile domain-containing protein</fullName>
    </recommendedName>
</protein>
<evidence type="ECO:0000313" key="8">
    <source>
        <dbReference type="EnsemblMetazoa" id="CapteP190428"/>
    </source>
</evidence>
<dbReference type="CDD" id="cd14978">
    <property type="entry name" value="7tmA_FMRFamide_R-like"/>
    <property type="match status" value="1"/>
</dbReference>
<evidence type="ECO:0000256" key="3">
    <source>
        <dbReference type="ARBA" id="ARBA00022989"/>
    </source>
</evidence>
<dbReference type="EMBL" id="KB312574">
    <property type="protein sequence ID" value="ELT86996.1"/>
    <property type="molecule type" value="Genomic_DNA"/>
</dbReference>
<dbReference type="SUPFAM" id="SSF81321">
    <property type="entry name" value="Family A G protein-coupled receptor-like"/>
    <property type="match status" value="1"/>
</dbReference>
<keyword evidence="3 5" id="KW-1133">Transmembrane helix</keyword>
<dbReference type="Gene3D" id="1.20.1070.10">
    <property type="entry name" value="Rhodopsin 7-helix transmembrane proteins"/>
    <property type="match status" value="1"/>
</dbReference>
<accession>R7T364</accession>
<dbReference type="HOGENOM" id="CLU_009579_24_7_1"/>
<dbReference type="GO" id="GO:0004930">
    <property type="term" value="F:G protein-coupled receptor activity"/>
    <property type="evidence" value="ECO:0007669"/>
    <property type="project" value="InterPro"/>
</dbReference>
<organism evidence="7">
    <name type="scientific">Capitella teleta</name>
    <name type="common">Polychaete worm</name>
    <dbReference type="NCBI Taxonomy" id="283909"/>
    <lineage>
        <taxon>Eukaryota</taxon>
        <taxon>Metazoa</taxon>
        <taxon>Spiralia</taxon>
        <taxon>Lophotrochozoa</taxon>
        <taxon>Annelida</taxon>
        <taxon>Polychaeta</taxon>
        <taxon>Sedentaria</taxon>
        <taxon>Scolecida</taxon>
        <taxon>Capitellidae</taxon>
        <taxon>Capitella</taxon>
    </lineage>
</organism>
<keyword evidence="2 5" id="KW-0812">Transmembrane</keyword>
<evidence type="ECO:0000313" key="7">
    <source>
        <dbReference type="EMBL" id="ELT86996.1"/>
    </source>
</evidence>
<feature type="transmembrane region" description="Helical" evidence="5">
    <location>
        <begin position="265"/>
        <end position="284"/>
    </location>
</feature>
<dbReference type="PRINTS" id="PR00237">
    <property type="entry name" value="GPCRRHODOPSN"/>
</dbReference>
<gene>
    <name evidence="7" type="ORF">CAPTEDRAFT_190428</name>
</gene>
<dbReference type="PANTHER" id="PTHR46641">
    <property type="entry name" value="FMRFAMIDE RECEPTOR-RELATED"/>
    <property type="match status" value="1"/>
</dbReference>
<name>R7T364_CAPTE</name>
<feature type="transmembrane region" description="Helical" evidence="5">
    <location>
        <begin position="168"/>
        <end position="185"/>
    </location>
</feature>
<evidence type="ECO:0000259" key="6">
    <source>
        <dbReference type="PROSITE" id="PS50262"/>
    </source>
</evidence>
<proteinExistence type="predicted"/>
<feature type="transmembrane region" description="Helical" evidence="5">
    <location>
        <begin position="219"/>
        <end position="244"/>
    </location>
</feature>
<sequence length="390" mass="44108">MNDSVLRSYLCSHNLDDGDNQSSQDYDSHEMNTFDTIGHVLSSRVMVAICVVGLVGNLCNLFVLVPIGLRSPLARIEKCAYSGLLALAVSDLCFCLCVIPNSWVERPYVETEINFNLIYAAFNNAFINIFVLFSTWLTVTMAIGRYLAICHPLWAREIIGPTIAKRSIVIVAAACVILNLPRFWINHVTIVSCDEHVNFYLLTPGQLQANRWIEAVYNWLYFVIGIAVPFFVLVTSNICLIQALRRSQIPSRLIRHTDRCDPNRVITLTMIIIIIMYIMLVTPAETIHFLVYYLGGEQQTQYNFVVKVVNTLQAINFSFNVILYFTINVSFRRCVFRLFCCCTRRPLRKRASSTQSTGLSYKGQRRVTLNGQSSYAAVTNTGAQLDVTSC</sequence>
<feature type="domain" description="G-protein coupled receptors family 1 profile" evidence="6">
    <location>
        <begin position="59"/>
        <end position="324"/>
    </location>
</feature>
<feature type="transmembrane region" description="Helical" evidence="5">
    <location>
        <begin position="124"/>
        <end position="147"/>
    </location>
</feature>
<evidence type="ECO:0000313" key="9">
    <source>
        <dbReference type="Proteomes" id="UP000014760"/>
    </source>
</evidence>
<evidence type="ECO:0000256" key="4">
    <source>
        <dbReference type="ARBA" id="ARBA00023136"/>
    </source>
</evidence>
<dbReference type="Proteomes" id="UP000014760">
    <property type="component" value="Unassembled WGS sequence"/>
</dbReference>
<evidence type="ECO:0000256" key="5">
    <source>
        <dbReference type="SAM" id="Phobius"/>
    </source>
</evidence>
<evidence type="ECO:0000256" key="1">
    <source>
        <dbReference type="ARBA" id="ARBA00004370"/>
    </source>
</evidence>
<dbReference type="InterPro" id="IPR017452">
    <property type="entry name" value="GPCR_Rhodpsn_7TM"/>
</dbReference>
<dbReference type="PANTHER" id="PTHR46641:SF2">
    <property type="entry name" value="FMRFAMIDE RECEPTOR"/>
    <property type="match status" value="1"/>
</dbReference>
<dbReference type="GO" id="GO:0016020">
    <property type="term" value="C:membrane"/>
    <property type="evidence" value="ECO:0007669"/>
    <property type="project" value="UniProtKB-SubCell"/>
</dbReference>
<reference evidence="7 9" key="2">
    <citation type="journal article" date="2013" name="Nature">
        <title>Insights into bilaterian evolution from three spiralian genomes.</title>
        <authorList>
            <person name="Simakov O."/>
            <person name="Marletaz F."/>
            <person name="Cho S.J."/>
            <person name="Edsinger-Gonzales E."/>
            <person name="Havlak P."/>
            <person name="Hellsten U."/>
            <person name="Kuo D.H."/>
            <person name="Larsson T."/>
            <person name="Lv J."/>
            <person name="Arendt D."/>
            <person name="Savage R."/>
            <person name="Osoegawa K."/>
            <person name="de Jong P."/>
            <person name="Grimwood J."/>
            <person name="Chapman J.A."/>
            <person name="Shapiro H."/>
            <person name="Aerts A."/>
            <person name="Otillar R.P."/>
            <person name="Terry A.Y."/>
            <person name="Boore J.L."/>
            <person name="Grigoriev I.V."/>
            <person name="Lindberg D.R."/>
            <person name="Seaver E.C."/>
            <person name="Weisblat D.A."/>
            <person name="Putnam N.H."/>
            <person name="Rokhsar D.S."/>
        </authorList>
    </citation>
    <scope>NUCLEOTIDE SEQUENCE</scope>
    <source>
        <strain evidence="7 9">I ESC-2004</strain>
    </source>
</reference>
<evidence type="ECO:0000256" key="2">
    <source>
        <dbReference type="ARBA" id="ARBA00022692"/>
    </source>
</evidence>
<dbReference type="EnsemblMetazoa" id="CapteT190428">
    <property type="protein sequence ID" value="CapteP190428"/>
    <property type="gene ID" value="CapteG190428"/>
</dbReference>
<reference evidence="9" key="1">
    <citation type="submission" date="2012-12" db="EMBL/GenBank/DDBJ databases">
        <authorList>
            <person name="Hellsten U."/>
            <person name="Grimwood J."/>
            <person name="Chapman J.A."/>
            <person name="Shapiro H."/>
            <person name="Aerts A."/>
            <person name="Otillar R.P."/>
            <person name="Terry A.Y."/>
            <person name="Boore J.L."/>
            <person name="Simakov O."/>
            <person name="Marletaz F."/>
            <person name="Cho S.-J."/>
            <person name="Edsinger-Gonzales E."/>
            <person name="Havlak P."/>
            <person name="Kuo D.-H."/>
            <person name="Larsson T."/>
            <person name="Lv J."/>
            <person name="Arendt D."/>
            <person name="Savage R."/>
            <person name="Osoegawa K."/>
            <person name="de Jong P."/>
            <person name="Lindberg D.R."/>
            <person name="Seaver E.C."/>
            <person name="Weisblat D.A."/>
            <person name="Putnam N.H."/>
            <person name="Grigoriev I.V."/>
            <person name="Rokhsar D.S."/>
        </authorList>
    </citation>
    <scope>NUCLEOTIDE SEQUENCE</scope>
    <source>
        <strain evidence="9">I ESC-2004</strain>
    </source>
</reference>
<dbReference type="PROSITE" id="PS50262">
    <property type="entry name" value="G_PROTEIN_RECEP_F1_2"/>
    <property type="match status" value="1"/>
</dbReference>
<dbReference type="STRING" id="283909.R7T364"/>
<dbReference type="InterPro" id="IPR052954">
    <property type="entry name" value="GPCR-Ligand_Int"/>
</dbReference>
<dbReference type="EMBL" id="AMQN01016142">
    <property type="status" value="NOT_ANNOTATED_CDS"/>
    <property type="molecule type" value="Genomic_DNA"/>
</dbReference>
<dbReference type="AlphaFoldDB" id="R7T364"/>
<reference evidence="8" key="3">
    <citation type="submission" date="2015-06" db="UniProtKB">
        <authorList>
            <consortium name="EnsemblMetazoa"/>
        </authorList>
    </citation>
    <scope>IDENTIFICATION</scope>
</reference>
<dbReference type="FunCoup" id="R7T364">
    <property type="interactions" value="20"/>
</dbReference>
<dbReference type="InterPro" id="IPR000276">
    <property type="entry name" value="GPCR_Rhodpsn"/>
</dbReference>
<feature type="transmembrane region" description="Helical" evidence="5">
    <location>
        <begin position="304"/>
        <end position="327"/>
    </location>
</feature>
<keyword evidence="4 5" id="KW-0472">Membrane</keyword>
<dbReference type="Pfam" id="PF00001">
    <property type="entry name" value="7tm_1"/>
    <property type="match status" value="1"/>
</dbReference>
<dbReference type="OMA" id="WTLACMA"/>
<keyword evidence="9" id="KW-1185">Reference proteome</keyword>
<feature type="transmembrane region" description="Helical" evidence="5">
    <location>
        <begin position="81"/>
        <end position="104"/>
    </location>
</feature>